<evidence type="ECO:0008006" key="4">
    <source>
        <dbReference type="Google" id="ProtNLM"/>
    </source>
</evidence>
<feature type="transmembrane region" description="Helical" evidence="1">
    <location>
        <begin position="22"/>
        <end position="43"/>
    </location>
</feature>
<keyword evidence="1" id="KW-0812">Transmembrane</keyword>
<dbReference type="EMBL" id="CP011311">
    <property type="protein sequence ID" value="AKE38826.1"/>
    <property type="molecule type" value="Genomic_DNA"/>
</dbReference>
<dbReference type="HOGENOM" id="CLU_121826_0_0_11"/>
<evidence type="ECO:0000313" key="3">
    <source>
        <dbReference type="Proteomes" id="UP000033566"/>
    </source>
</evidence>
<protein>
    <recommendedName>
        <fullName evidence="4">DUF4307 family protein</fullName>
    </recommendedName>
</protein>
<organism evidence="2 3">
    <name type="scientific">Corynebacterium camporealensis</name>
    <dbReference type="NCBI Taxonomy" id="161896"/>
    <lineage>
        <taxon>Bacteria</taxon>
        <taxon>Bacillati</taxon>
        <taxon>Actinomycetota</taxon>
        <taxon>Actinomycetes</taxon>
        <taxon>Mycobacteriales</taxon>
        <taxon>Corynebacteriaceae</taxon>
        <taxon>Corynebacterium</taxon>
    </lineage>
</organism>
<keyword evidence="1" id="KW-1133">Transmembrane helix</keyword>
<dbReference type="InterPro" id="IPR025443">
    <property type="entry name" value="DUF4307"/>
</dbReference>
<name>A0A0F6TAR8_9CORY</name>
<evidence type="ECO:0000313" key="2">
    <source>
        <dbReference type="EMBL" id="AKE38826.1"/>
    </source>
</evidence>
<dbReference type="AlphaFoldDB" id="A0A0F6TAR8"/>
<dbReference type="OrthoDB" id="4425882at2"/>
<keyword evidence="1" id="KW-0472">Membrane</keyword>
<keyword evidence="3" id="KW-1185">Reference proteome</keyword>
<gene>
    <name evidence="2" type="ORF">UL81_04265</name>
</gene>
<dbReference type="Pfam" id="PF14155">
    <property type="entry name" value="DUF4307"/>
    <property type="match status" value="1"/>
</dbReference>
<proteinExistence type="predicted"/>
<dbReference type="RefSeq" id="WP_046453292.1">
    <property type="nucleotide sequence ID" value="NZ_CP011311.1"/>
</dbReference>
<accession>A0A0F6TAR8</accession>
<dbReference type="KEGG" id="ccj:UL81_04265"/>
<reference evidence="2 3" key="1">
    <citation type="journal article" date="2015" name="Genome Announc.">
        <title>Complete Genome Sequence of Corynebacterium camporealensis DSM 44610, Isolated from the Milk of a Manchega Sheep with Subclinical Mastitis.</title>
        <authorList>
            <person name="Ruckert C."/>
            <person name="Albersmeier A."/>
            <person name="Winkler A."/>
            <person name="Tauch A."/>
        </authorList>
    </citation>
    <scope>NUCLEOTIDE SEQUENCE [LARGE SCALE GENOMIC DNA]</scope>
    <source>
        <strain evidence="2 3">DSM 44610</strain>
    </source>
</reference>
<dbReference type="PATRIC" id="fig|161896.4.peg.837"/>
<evidence type="ECO:0000256" key="1">
    <source>
        <dbReference type="SAM" id="Phobius"/>
    </source>
</evidence>
<sequence>MSASPRSGARYGSSAPAKSSTVASRALVIILIAVVAAAVIYAFQFFRDRNEVNAQITYVTHEVRDDETLRIWTDVTRNRPDEAAYCIVQAYDYAKAEVGRREFAVPADGRDTFRVAVDVPTNHRAVAGGVYGCSGEIPPYLDVDNPDYAESN</sequence>
<dbReference type="Proteomes" id="UP000033566">
    <property type="component" value="Chromosome"/>
</dbReference>